<dbReference type="CDD" id="cd08422">
    <property type="entry name" value="PBP2_CrgA_like"/>
    <property type="match status" value="1"/>
</dbReference>
<dbReference type="Gene3D" id="3.40.190.290">
    <property type="match status" value="1"/>
</dbReference>
<dbReference type="PROSITE" id="PS50931">
    <property type="entry name" value="HTH_LYSR"/>
    <property type="match status" value="1"/>
</dbReference>
<keyword evidence="2" id="KW-0805">Transcription regulation</keyword>
<dbReference type="Pfam" id="PF03466">
    <property type="entry name" value="LysR_substrate"/>
    <property type="match status" value="1"/>
</dbReference>
<protein>
    <submittedName>
        <fullName evidence="6">LysR family transcriptional regulator</fullName>
    </submittedName>
</protein>
<keyword evidence="3" id="KW-0238">DNA-binding</keyword>
<feature type="domain" description="HTH lysR-type" evidence="5">
    <location>
        <begin position="1"/>
        <end position="58"/>
    </location>
</feature>
<keyword evidence="7" id="KW-1185">Reference proteome</keyword>
<keyword evidence="4" id="KW-0804">Transcription</keyword>
<organism evidence="6 7">
    <name type="scientific">Sphingomonas oligophenolica</name>
    <dbReference type="NCBI Taxonomy" id="301154"/>
    <lineage>
        <taxon>Bacteria</taxon>
        <taxon>Pseudomonadati</taxon>
        <taxon>Pseudomonadota</taxon>
        <taxon>Alphaproteobacteria</taxon>
        <taxon>Sphingomonadales</taxon>
        <taxon>Sphingomonadaceae</taxon>
        <taxon>Sphingomonas</taxon>
    </lineage>
</organism>
<dbReference type="InterPro" id="IPR036390">
    <property type="entry name" value="WH_DNA-bd_sf"/>
</dbReference>
<gene>
    <name evidence="6" type="ORF">ABC974_25275</name>
</gene>
<accession>A0ABU9YAX4</accession>
<dbReference type="PANTHER" id="PTHR30537">
    <property type="entry name" value="HTH-TYPE TRANSCRIPTIONAL REGULATOR"/>
    <property type="match status" value="1"/>
</dbReference>
<evidence type="ECO:0000256" key="1">
    <source>
        <dbReference type="ARBA" id="ARBA00009437"/>
    </source>
</evidence>
<dbReference type="InterPro" id="IPR036388">
    <property type="entry name" value="WH-like_DNA-bd_sf"/>
</dbReference>
<comment type="caution">
    <text evidence="6">The sequence shown here is derived from an EMBL/GenBank/DDBJ whole genome shotgun (WGS) entry which is preliminary data.</text>
</comment>
<evidence type="ECO:0000256" key="2">
    <source>
        <dbReference type="ARBA" id="ARBA00023015"/>
    </source>
</evidence>
<name>A0ABU9YAX4_9SPHN</name>
<dbReference type="InterPro" id="IPR000847">
    <property type="entry name" value="LysR_HTH_N"/>
</dbReference>
<evidence type="ECO:0000259" key="5">
    <source>
        <dbReference type="PROSITE" id="PS50931"/>
    </source>
</evidence>
<dbReference type="InterPro" id="IPR005119">
    <property type="entry name" value="LysR_subst-bd"/>
</dbReference>
<proteinExistence type="inferred from homology"/>
<evidence type="ECO:0000256" key="3">
    <source>
        <dbReference type="ARBA" id="ARBA00023125"/>
    </source>
</evidence>
<dbReference type="Pfam" id="PF00126">
    <property type="entry name" value="HTH_1"/>
    <property type="match status" value="1"/>
</dbReference>
<dbReference type="SUPFAM" id="SSF46785">
    <property type="entry name" value="Winged helix' DNA-binding domain"/>
    <property type="match status" value="1"/>
</dbReference>
<dbReference type="RefSeq" id="WP_343889776.1">
    <property type="nucleotide sequence ID" value="NZ_BAAAEH010000023.1"/>
</dbReference>
<reference evidence="6 7" key="1">
    <citation type="submission" date="2024-05" db="EMBL/GenBank/DDBJ databases">
        <authorList>
            <person name="Liu Q."/>
            <person name="Xin Y.-H."/>
        </authorList>
    </citation>
    <scope>NUCLEOTIDE SEQUENCE [LARGE SCALE GENOMIC DNA]</scope>
    <source>
        <strain evidence="6 7">CGMCC 1.10181</strain>
    </source>
</reference>
<evidence type="ECO:0000313" key="6">
    <source>
        <dbReference type="EMBL" id="MEN2792963.1"/>
    </source>
</evidence>
<dbReference type="InterPro" id="IPR058163">
    <property type="entry name" value="LysR-type_TF_proteobact-type"/>
</dbReference>
<dbReference type="Proteomes" id="UP001419910">
    <property type="component" value="Unassembled WGS sequence"/>
</dbReference>
<sequence>MVDPDVALFAAIIEAGSLSAAGRALCISPAMVSKRLARLEDRLGVRLVHRTTRRLELTIRGERFHRDVVAILAKLREAEERVADRLTVPAGPLRISAPTSFGRLHIAPRLKPFLDLYPAIELEIDLSDDFVDLLAGGGDVAIRITSRLEPGLEAVRLADSQRILCAAPQYLAQRGIPANAAALANHDILAASGQLPWRLLGPSGDLMINGKSHVRTNSSEVVRELTVAGVGISLRSLWDISEELVAGNLVRVLPELQGSADVGIFAVYPKTPMRPASLSALLAYLGSLWGAVPPWEIPVLFVE</sequence>
<comment type="similarity">
    <text evidence="1">Belongs to the LysR transcriptional regulatory family.</text>
</comment>
<dbReference type="SUPFAM" id="SSF53850">
    <property type="entry name" value="Periplasmic binding protein-like II"/>
    <property type="match status" value="1"/>
</dbReference>
<evidence type="ECO:0000313" key="7">
    <source>
        <dbReference type="Proteomes" id="UP001419910"/>
    </source>
</evidence>
<dbReference type="EMBL" id="JBDIME010000036">
    <property type="protein sequence ID" value="MEN2792963.1"/>
    <property type="molecule type" value="Genomic_DNA"/>
</dbReference>
<dbReference type="PANTHER" id="PTHR30537:SF5">
    <property type="entry name" value="HTH-TYPE TRANSCRIPTIONAL ACTIVATOR TTDR-RELATED"/>
    <property type="match status" value="1"/>
</dbReference>
<evidence type="ECO:0000256" key="4">
    <source>
        <dbReference type="ARBA" id="ARBA00023163"/>
    </source>
</evidence>
<dbReference type="Gene3D" id="1.10.10.10">
    <property type="entry name" value="Winged helix-like DNA-binding domain superfamily/Winged helix DNA-binding domain"/>
    <property type="match status" value="1"/>
</dbReference>